<dbReference type="EMBL" id="CP044622">
    <property type="protein sequence ID" value="QRD83314.1"/>
    <property type="molecule type" value="Genomic_DNA"/>
</dbReference>
<protein>
    <recommendedName>
        <fullName evidence="1">Cellobiose dehydrogenase-like cytochrome domain-containing protein</fullName>
    </recommendedName>
</protein>
<gene>
    <name evidence="2" type="ORF">F9C07_2278431</name>
</gene>
<dbReference type="SUPFAM" id="SSF49344">
    <property type="entry name" value="CBD9-like"/>
    <property type="match status" value="1"/>
</dbReference>
<dbReference type="PANTHER" id="PTHR47190">
    <property type="entry name" value="DEHYDROGENASE, PUTATIVE-RELATED"/>
    <property type="match status" value="1"/>
</dbReference>
<keyword evidence="3" id="KW-1185">Reference proteome</keyword>
<feature type="domain" description="Cellobiose dehydrogenase-like cytochrome" evidence="1">
    <location>
        <begin position="121"/>
        <end position="310"/>
    </location>
</feature>
<dbReference type="FunFam" id="2.60.40.1210:FF:000004">
    <property type="entry name" value="Cellobiose dehydrogenase"/>
    <property type="match status" value="1"/>
</dbReference>
<proteinExistence type="predicted"/>
<dbReference type="InterPro" id="IPR015920">
    <property type="entry name" value="Cellobiose_DH-like_cyt"/>
</dbReference>
<evidence type="ECO:0000313" key="3">
    <source>
        <dbReference type="Proteomes" id="UP000596276"/>
    </source>
</evidence>
<evidence type="ECO:0000313" key="2">
    <source>
        <dbReference type="EMBL" id="QRD83314.1"/>
    </source>
</evidence>
<dbReference type="AlphaFoldDB" id="A0A7U2MGH9"/>
<evidence type="ECO:0000259" key="1">
    <source>
        <dbReference type="Pfam" id="PF16010"/>
    </source>
</evidence>
<dbReference type="PANTHER" id="PTHR47190:SF2">
    <property type="entry name" value="CELLOBIOSE DEHYDROGENASE (AFU_ORTHOLOGUE AFUA_2G17620)"/>
    <property type="match status" value="1"/>
</dbReference>
<dbReference type="VEuPathDB" id="FungiDB:F9C07_2278431"/>
<dbReference type="Gene3D" id="2.60.40.1210">
    <property type="entry name" value="Cellobiose dehydrogenase, cytochrome domain"/>
    <property type="match status" value="1"/>
</dbReference>
<name>A0A7U2MGH9_ASPFN</name>
<dbReference type="VEuPathDB" id="FungiDB:AFLA_000221"/>
<dbReference type="CDD" id="cd09630">
    <property type="entry name" value="CDH_like_cytochrome"/>
    <property type="match status" value="1"/>
</dbReference>
<dbReference type="Pfam" id="PF16010">
    <property type="entry name" value="CDH-cyt"/>
    <property type="match status" value="1"/>
</dbReference>
<organism evidence="2 3">
    <name type="scientific">Aspergillus flavus (strain ATCC 200026 / FGSC A1120 / IAM 13836 / NRRL 3357 / JCM 12722 / SRRC 167)</name>
    <dbReference type="NCBI Taxonomy" id="332952"/>
    <lineage>
        <taxon>Eukaryota</taxon>
        <taxon>Fungi</taxon>
        <taxon>Dikarya</taxon>
        <taxon>Ascomycota</taxon>
        <taxon>Pezizomycotina</taxon>
        <taxon>Eurotiomycetes</taxon>
        <taxon>Eurotiomycetidae</taxon>
        <taxon>Eurotiales</taxon>
        <taxon>Aspergillaceae</taxon>
        <taxon>Aspergillus</taxon>
        <taxon>Aspergillus subgen. Circumdati</taxon>
    </lineage>
</organism>
<reference evidence="3" key="1">
    <citation type="journal article" date="2021" name="G3 (Bethesda)">
        <title>Chromosome assembled and annotated genome sequence of Aspergillus flavus NRRL 3357.</title>
        <authorList>
            <person name="Skerker J.M."/>
            <person name="Pianalto K.M."/>
            <person name="Mondo S.J."/>
            <person name="Yang K."/>
            <person name="Arkin A.P."/>
            <person name="Keller N.P."/>
            <person name="Grigoriev I.V."/>
            <person name="Louise Glass N.L."/>
        </authorList>
    </citation>
    <scope>NUCLEOTIDE SEQUENCE [LARGE SCALE GENOMIC DNA]</scope>
    <source>
        <strain evidence="3">ATCC 200026 / FGSC A1120 / IAM 13836 / NRRL 3357 / JCM 12722 / SRRC 167</strain>
    </source>
</reference>
<accession>A0A7U2MGH9</accession>
<dbReference type="InterPro" id="IPR053208">
    <property type="entry name" value="GMC_Oxidoreductase_CD"/>
</dbReference>
<sequence>MLPFRSLTAEQHQISTMNYWGFQLVGNLIHHIARSERLNDPIFSIFPELQNEVKTAYMATGNGEGFGIFELRDPKTLQSAIDSHNTCVLNMTLRNPILATFVAVSTLLSVCHAQAPEAVVYTDSATGITFDTWNVPSSSKAGGLTFGVALPSDALKSDATDFIGYLRCIATDKSAAEGWCGITLGGSMTDALLFVAYPDGDAVRTSLRFASEYAMPGVYSGNATVKPISATANSTGFSLIFHCQDCLHWSQGETTGSASTSSGLLDLGYAQSVKAPSNPSCAAELKLARHDIQGTWTAMLDDHAASDSYDKWRALAKDAVPEKCSA</sequence>
<dbReference type="Proteomes" id="UP000596276">
    <property type="component" value="Chromosome 2"/>
</dbReference>